<dbReference type="Proteomes" id="UP000053593">
    <property type="component" value="Unassembled WGS sequence"/>
</dbReference>
<dbReference type="AlphaFoldDB" id="A0A0D0CKL1"/>
<organism evidence="1 2">
    <name type="scientific">Collybiopsis luxurians FD-317 M1</name>
    <dbReference type="NCBI Taxonomy" id="944289"/>
    <lineage>
        <taxon>Eukaryota</taxon>
        <taxon>Fungi</taxon>
        <taxon>Dikarya</taxon>
        <taxon>Basidiomycota</taxon>
        <taxon>Agaricomycotina</taxon>
        <taxon>Agaricomycetes</taxon>
        <taxon>Agaricomycetidae</taxon>
        <taxon>Agaricales</taxon>
        <taxon>Marasmiineae</taxon>
        <taxon>Omphalotaceae</taxon>
        <taxon>Collybiopsis</taxon>
        <taxon>Collybiopsis luxurians</taxon>
    </lineage>
</organism>
<dbReference type="EMBL" id="KN834782">
    <property type="protein sequence ID" value="KIK58967.1"/>
    <property type="molecule type" value="Genomic_DNA"/>
</dbReference>
<dbReference type="HOGENOM" id="CLU_051720_0_1_1"/>
<sequence length="297" mass="34216">MRTQCNSLLPLSIIRMILENIAIEDVRGAAQLTRISHLVQHWIDPILYSNVELLRDETGRAFLRTTKTAKRRLISATVRSLSVCFNPRDDQYVPQILLACPAVIDLTIYTVPTQDPLSMVESYITSWNIQQLYSALSCVRPRRLQMQLGKAARLYNPLSILHKTFFQFTTHLVVTDKWEFWTTWSGYRLLPSLTHIAFDLETRAHQSDNSSLIIRSLSEVLEDCAKLMLCIVRILPLGVSREYVKRNLPRMQDRRLVFLFDTEHFLSGKATQTAGETSIWEVAEDIICNVDMTSDNR</sequence>
<name>A0A0D0CKL1_9AGAR</name>
<protein>
    <recommendedName>
        <fullName evidence="3">F-box domain-containing protein</fullName>
    </recommendedName>
</protein>
<accession>A0A0D0CKL1</accession>
<proteinExistence type="predicted"/>
<dbReference type="OrthoDB" id="2995911at2759"/>
<reference evidence="1 2" key="1">
    <citation type="submission" date="2014-04" db="EMBL/GenBank/DDBJ databases">
        <title>Evolutionary Origins and Diversification of the Mycorrhizal Mutualists.</title>
        <authorList>
            <consortium name="DOE Joint Genome Institute"/>
            <consortium name="Mycorrhizal Genomics Consortium"/>
            <person name="Kohler A."/>
            <person name="Kuo A."/>
            <person name="Nagy L.G."/>
            <person name="Floudas D."/>
            <person name="Copeland A."/>
            <person name="Barry K.W."/>
            <person name="Cichocki N."/>
            <person name="Veneault-Fourrey C."/>
            <person name="LaButti K."/>
            <person name="Lindquist E.A."/>
            <person name="Lipzen A."/>
            <person name="Lundell T."/>
            <person name="Morin E."/>
            <person name="Murat C."/>
            <person name="Riley R."/>
            <person name="Ohm R."/>
            <person name="Sun H."/>
            <person name="Tunlid A."/>
            <person name="Henrissat B."/>
            <person name="Grigoriev I.V."/>
            <person name="Hibbett D.S."/>
            <person name="Martin F."/>
        </authorList>
    </citation>
    <scope>NUCLEOTIDE SEQUENCE [LARGE SCALE GENOMIC DNA]</scope>
    <source>
        <strain evidence="1 2">FD-317 M1</strain>
    </source>
</reference>
<keyword evidence="2" id="KW-1185">Reference proteome</keyword>
<evidence type="ECO:0000313" key="1">
    <source>
        <dbReference type="EMBL" id="KIK58967.1"/>
    </source>
</evidence>
<evidence type="ECO:0008006" key="3">
    <source>
        <dbReference type="Google" id="ProtNLM"/>
    </source>
</evidence>
<evidence type="ECO:0000313" key="2">
    <source>
        <dbReference type="Proteomes" id="UP000053593"/>
    </source>
</evidence>
<gene>
    <name evidence="1" type="ORF">GYMLUDRAFT_245741</name>
</gene>